<protein>
    <submittedName>
        <fullName evidence="2">Uncharacterized protein</fullName>
    </submittedName>
</protein>
<name>A0A2P2MXY9_RHIMU</name>
<evidence type="ECO:0000313" key="2">
    <source>
        <dbReference type="EMBL" id="MBX35075.1"/>
    </source>
</evidence>
<feature type="transmembrane region" description="Helical" evidence="1">
    <location>
        <begin position="6"/>
        <end position="27"/>
    </location>
</feature>
<keyword evidence="1" id="KW-0472">Membrane</keyword>
<evidence type="ECO:0000256" key="1">
    <source>
        <dbReference type="SAM" id="Phobius"/>
    </source>
</evidence>
<keyword evidence="1" id="KW-0812">Transmembrane</keyword>
<sequence>MFYNPTMIPSVQKAISFPFFFLLFFLLSDHKPNILNHVLYPAFFLSQHAAQ</sequence>
<proteinExistence type="predicted"/>
<keyword evidence="1" id="KW-1133">Transmembrane helix</keyword>
<accession>A0A2P2MXY9</accession>
<dbReference type="AlphaFoldDB" id="A0A2P2MXY9"/>
<dbReference type="EMBL" id="GGEC01054591">
    <property type="protein sequence ID" value="MBX35075.1"/>
    <property type="molecule type" value="Transcribed_RNA"/>
</dbReference>
<reference evidence="2" key="1">
    <citation type="submission" date="2018-02" db="EMBL/GenBank/DDBJ databases">
        <title>Rhizophora mucronata_Transcriptome.</title>
        <authorList>
            <person name="Meera S.P."/>
            <person name="Sreeshan A."/>
            <person name="Augustine A."/>
        </authorList>
    </citation>
    <scope>NUCLEOTIDE SEQUENCE</scope>
    <source>
        <tissue evidence="2">Leaf</tissue>
    </source>
</reference>
<organism evidence="2">
    <name type="scientific">Rhizophora mucronata</name>
    <name type="common">Asiatic mangrove</name>
    <dbReference type="NCBI Taxonomy" id="61149"/>
    <lineage>
        <taxon>Eukaryota</taxon>
        <taxon>Viridiplantae</taxon>
        <taxon>Streptophyta</taxon>
        <taxon>Embryophyta</taxon>
        <taxon>Tracheophyta</taxon>
        <taxon>Spermatophyta</taxon>
        <taxon>Magnoliopsida</taxon>
        <taxon>eudicotyledons</taxon>
        <taxon>Gunneridae</taxon>
        <taxon>Pentapetalae</taxon>
        <taxon>rosids</taxon>
        <taxon>fabids</taxon>
        <taxon>Malpighiales</taxon>
        <taxon>Rhizophoraceae</taxon>
        <taxon>Rhizophora</taxon>
    </lineage>
</organism>